<dbReference type="GO" id="GO:0003723">
    <property type="term" value="F:RNA binding"/>
    <property type="evidence" value="ECO:0007669"/>
    <property type="project" value="UniProtKB-UniRule"/>
</dbReference>
<feature type="compositionally biased region" description="Basic and acidic residues" evidence="2">
    <location>
        <begin position="122"/>
        <end position="146"/>
    </location>
</feature>
<gene>
    <name evidence="3" type="ORF">Vbra_15276</name>
</gene>
<feature type="region of interest" description="Disordered" evidence="2">
    <location>
        <begin position="328"/>
        <end position="398"/>
    </location>
</feature>
<evidence type="ECO:0000256" key="1">
    <source>
        <dbReference type="PROSITE-ProRule" id="PRU00117"/>
    </source>
</evidence>
<name>A0A0G4FGG4_VITBC</name>
<feature type="region of interest" description="Disordered" evidence="2">
    <location>
        <begin position="444"/>
        <end position="619"/>
    </location>
</feature>
<dbReference type="InterPro" id="IPR036612">
    <property type="entry name" value="KH_dom_type_1_sf"/>
</dbReference>
<feature type="compositionally biased region" description="Basic and acidic residues" evidence="2">
    <location>
        <begin position="336"/>
        <end position="370"/>
    </location>
</feature>
<dbReference type="SUPFAM" id="SSF54791">
    <property type="entry name" value="Eukaryotic type KH-domain (KH-domain type I)"/>
    <property type="match status" value="1"/>
</dbReference>
<feature type="compositionally biased region" description="Polar residues" evidence="2">
    <location>
        <begin position="110"/>
        <end position="121"/>
    </location>
</feature>
<sequence length="619" mass="66911">MSSEPWQEYELRHNKYKKRQRAKKAAEGLGSDSTSTSPSNHAHPPPPAAAIGPSVTVNLPTRPPPADQNVNNDASSKGDPHITAQAQSVRADPEREEASPAAPREVNPQAPASASHDVTNGTDERQPESERDIGNGDRRPIWERMRLPVRAGWGAGGKAQGPAPADPLDGDEVWSKDGALKKEIYLPAATVGMAVGKQGNNLHRIQAEKIVTVLVGQDASHKSRTVLSQGRREVLRAASDADRQDLVRKQREESSRPVRVVIRGFTEETVEDAADALDMVVTHREIPKKMVGWTLGKKHENIREIATLSSAILDVYDYPLVDTSLANTNTHTNNSHTDKTADDPHVAKEVPKVTSKESDGQGERERHVESDAPNCPDGEVSGGEHDNEGGHEEHGEEPGLLIEIKGPRHAVESAEMLIDVHQMYFDVFEEMRKIDQDLKDQIEESNKGTAFVPTAGRRGNDQKTKAKEGAENDHGGAAAGSTLHGEQQEKHHSAPGSRGNSRPPSAGGGSGSGSGGRPQAKSYYPKATVYQPKQQQQQQQHTNGNGNSSKPDPPASHHSGQQQHQQQQQQKQHKQTQVYVPVKRATGGTEGGVGEKRKMEHDGEGPRDGEGAEKGAGGE</sequence>
<organism evidence="3 4">
    <name type="scientific">Vitrella brassicaformis (strain CCMP3155)</name>
    <dbReference type="NCBI Taxonomy" id="1169540"/>
    <lineage>
        <taxon>Eukaryota</taxon>
        <taxon>Sar</taxon>
        <taxon>Alveolata</taxon>
        <taxon>Colpodellida</taxon>
        <taxon>Vitrellaceae</taxon>
        <taxon>Vitrella</taxon>
    </lineage>
</organism>
<feature type="compositionally biased region" description="Gly residues" evidence="2">
    <location>
        <begin position="506"/>
        <end position="516"/>
    </location>
</feature>
<dbReference type="InParanoid" id="A0A0G4FGG4"/>
<feature type="compositionally biased region" description="Low complexity" evidence="2">
    <location>
        <begin position="494"/>
        <end position="505"/>
    </location>
</feature>
<proteinExistence type="predicted"/>
<protein>
    <recommendedName>
        <fullName evidence="5">K Homology domain-containing protein</fullName>
    </recommendedName>
</protein>
<dbReference type="AlphaFoldDB" id="A0A0G4FGG4"/>
<feature type="compositionally biased region" description="Polar residues" evidence="2">
    <location>
        <begin position="541"/>
        <end position="550"/>
    </location>
</feature>
<dbReference type="VEuPathDB" id="CryptoDB:Vbra_15276"/>
<feature type="compositionally biased region" description="Basic and acidic residues" evidence="2">
    <location>
        <begin position="458"/>
        <end position="474"/>
    </location>
</feature>
<feature type="compositionally biased region" description="Low complexity" evidence="2">
    <location>
        <begin position="33"/>
        <end position="42"/>
    </location>
</feature>
<accession>A0A0G4FGG4</accession>
<evidence type="ECO:0000313" key="4">
    <source>
        <dbReference type="Proteomes" id="UP000041254"/>
    </source>
</evidence>
<evidence type="ECO:0000313" key="3">
    <source>
        <dbReference type="EMBL" id="CEM11924.1"/>
    </source>
</evidence>
<evidence type="ECO:0000256" key="2">
    <source>
        <dbReference type="SAM" id="MobiDB-lite"/>
    </source>
</evidence>
<feature type="compositionally biased region" description="Low complexity" evidence="2">
    <location>
        <begin position="561"/>
        <end position="570"/>
    </location>
</feature>
<dbReference type="EMBL" id="CDMY01000428">
    <property type="protein sequence ID" value="CEM11924.1"/>
    <property type="molecule type" value="Genomic_DNA"/>
</dbReference>
<feature type="compositionally biased region" description="Basic and acidic residues" evidence="2">
    <location>
        <begin position="593"/>
        <end position="613"/>
    </location>
</feature>
<keyword evidence="1" id="KW-0694">RNA-binding</keyword>
<evidence type="ECO:0008006" key="5">
    <source>
        <dbReference type="Google" id="ProtNLM"/>
    </source>
</evidence>
<feature type="region of interest" description="Disordered" evidence="2">
    <location>
        <begin position="1"/>
        <end position="173"/>
    </location>
</feature>
<keyword evidence="4" id="KW-1185">Reference proteome</keyword>
<dbReference type="Gene3D" id="3.30.310.210">
    <property type="match status" value="1"/>
</dbReference>
<dbReference type="Proteomes" id="UP000041254">
    <property type="component" value="Unassembled WGS sequence"/>
</dbReference>
<reference evidence="3 4" key="1">
    <citation type="submission" date="2014-11" db="EMBL/GenBank/DDBJ databases">
        <authorList>
            <person name="Zhu J."/>
            <person name="Qi W."/>
            <person name="Song R."/>
        </authorList>
    </citation>
    <scope>NUCLEOTIDE SEQUENCE [LARGE SCALE GENOMIC DNA]</scope>
</reference>
<feature type="compositionally biased region" description="Basic residues" evidence="2">
    <location>
        <begin position="14"/>
        <end position="23"/>
    </location>
</feature>
<feature type="compositionally biased region" description="Basic and acidic residues" evidence="2">
    <location>
        <begin position="382"/>
        <end position="397"/>
    </location>
</feature>
<dbReference type="PROSITE" id="PS50084">
    <property type="entry name" value="KH_TYPE_1"/>
    <property type="match status" value="1"/>
</dbReference>